<reference evidence="2" key="2">
    <citation type="submission" date="2025-08" db="UniProtKB">
        <authorList>
            <consortium name="Ensembl"/>
        </authorList>
    </citation>
    <scope>IDENTIFICATION</scope>
</reference>
<feature type="domain" description="Reverse transcriptase" evidence="1">
    <location>
        <begin position="391"/>
        <end position="663"/>
    </location>
</feature>
<reference evidence="3" key="1">
    <citation type="submission" date="2012-01" db="EMBL/GenBank/DDBJ databases">
        <title>The Genome Sequence of Oreochromis niloticus (Nile Tilapia).</title>
        <authorList>
            <consortium name="Broad Institute Genome Assembly Team"/>
            <consortium name="Broad Institute Sequencing Platform"/>
            <person name="Di Palma F."/>
            <person name="Johnson J."/>
            <person name="Lander E.S."/>
            <person name="Lindblad-Toh K."/>
        </authorList>
    </citation>
    <scope>NUCLEOTIDE SEQUENCE [LARGE SCALE GENOMIC DNA]</scope>
</reference>
<dbReference type="InParanoid" id="A0A669EQF6"/>
<dbReference type="InterPro" id="IPR043502">
    <property type="entry name" value="DNA/RNA_pol_sf"/>
</dbReference>
<dbReference type="OMA" id="SANENCI"/>
<dbReference type="SUPFAM" id="SSF56672">
    <property type="entry name" value="DNA/RNA polymerases"/>
    <property type="match status" value="1"/>
</dbReference>
<organism evidence="2 3">
    <name type="scientific">Oreochromis niloticus</name>
    <name type="common">Nile tilapia</name>
    <name type="synonym">Tilapia nilotica</name>
    <dbReference type="NCBI Taxonomy" id="8128"/>
    <lineage>
        <taxon>Eukaryota</taxon>
        <taxon>Metazoa</taxon>
        <taxon>Chordata</taxon>
        <taxon>Craniata</taxon>
        <taxon>Vertebrata</taxon>
        <taxon>Euteleostomi</taxon>
        <taxon>Actinopterygii</taxon>
        <taxon>Neopterygii</taxon>
        <taxon>Teleostei</taxon>
        <taxon>Neoteleostei</taxon>
        <taxon>Acanthomorphata</taxon>
        <taxon>Ovalentaria</taxon>
        <taxon>Cichlomorphae</taxon>
        <taxon>Cichliformes</taxon>
        <taxon>Cichlidae</taxon>
        <taxon>African cichlids</taxon>
        <taxon>Pseudocrenilabrinae</taxon>
        <taxon>Oreochromini</taxon>
        <taxon>Oreochromis</taxon>
    </lineage>
</organism>
<dbReference type="PANTHER" id="PTHR31635:SF196">
    <property type="entry name" value="REVERSE TRANSCRIPTASE DOMAIN-CONTAINING PROTEIN-RELATED"/>
    <property type="match status" value="1"/>
</dbReference>
<dbReference type="Gene3D" id="3.60.10.10">
    <property type="entry name" value="Endonuclease/exonuclease/phosphatase"/>
    <property type="match status" value="1"/>
</dbReference>
<protein>
    <recommendedName>
        <fullName evidence="1">Reverse transcriptase domain-containing protein</fullName>
    </recommendedName>
</protein>
<dbReference type="Proteomes" id="UP000005207">
    <property type="component" value="Linkage group LG10"/>
</dbReference>
<evidence type="ECO:0000313" key="2">
    <source>
        <dbReference type="Ensembl" id="ENSONIP00000073634.1"/>
    </source>
</evidence>
<dbReference type="InterPro" id="IPR000477">
    <property type="entry name" value="RT_dom"/>
</dbReference>
<evidence type="ECO:0000313" key="3">
    <source>
        <dbReference type="Proteomes" id="UP000005207"/>
    </source>
</evidence>
<name>A0A669EQF6_ORENI</name>
<dbReference type="PANTHER" id="PTHR31635">
    <property type="entry name" value="REVERSE TRANSCRIPTASE DOMAIN-CONTAINING PROTEIN-RELATED"/>
    <property type="match status" value="1"/>
</dbReference>
<reference evidence="2" key="3">
    <citation type="submission" date="2025-09" db="UniProtKB">
        <authorList>
            <consortium name="Ensembl"/>
        </authorList>
    </citation>
    <scope>IDENTIFICATION</scope>
</reference>
<dbReference type="PROSITE" id="PS50878">
    <property type="entry name" value="RT_POL"/>
    <property type="match status" value="1"/>
</dbReference>
<dbReference type="AlphaFoldDB" id="A0A669EQF6"/>
<dbReference type="Ensembl" id="ENSONIT00000064860.1">
    <property type="protein sequence ID" value="ENSONIP00000073634.1"/>
    <property type="gene ID" value="ENSONIG00000029318.1"/>
</dbReference>
<keyword evidence="3" id="KW-1185">Reference proteome</keyword>
<dbReference type="CDD" id="cd01650">
    <property type="entry name" value="RT_nLTR_like"/>
    <property type="match status" value="1"/>
</dbReference>
<evidence type="ECO:0000259" key="1">
    <source>
        <dbReference type="PROSITE" id="PS50878"/>
    </source>
</evidence>
<accession>A0A669EQF6</accession>
<dbReference type="Pfam" id="PF00078">
    <property type="entry name" value="RVT_1"/>
    <property type="match status" value="1"/>
</dbReference>
<proteinExistence type="predicted"/>
<dbReference type="SUPFAM" id="SSF56219">
    <property type="entry name" value="DNase I-like"/>
    <property type="match status" value="1"/>
</dbReference>
<dbReference type="GeneTree" id="ENSGT00940000163630"/>
<sequence length="923" mass="107440">MTFMNVYIPPGSNWTIYKQIFDLMVNSQGLVICGGDFNIRLNPKLDVSGASISSNALTKKFNQLMEELGIIDVWRELHPKSRDYTHYSCPHRTYSRIDYFFMFSSDCTRVKECKIKTIALSDHSPISLSLSLEKKARKVLWKLNSTILNDPILKQKLREEVKDFLELNDTGEVSQIILWDTLKAVMRGKIISMTSHLKKIKMQKLVNLQVKLKQLQREDGYKGNPEIKKEIKKIQVEIDEIYTQETQKKIIFLKQKYYEIGSKSSKVLAYKLRKQRLESTILKIKNPQTKIIENQLEKIQESFELFYKELYTQPQTTDEIKIDNFLNKLKLPTLTNLQNESLLQPITTKELHLAISKLKVGKSPGSDGYTAEWYKNIKEDLLPILLKTFNSIMQKGKLPPSWKEAVISIIPKEGKDRTECSSYRPISVLNLDYKLFTAILARRLEKILPDIIDLDQCGFIQQRQTVDNIRRSLHVMEQINRDRVQAVLVGLDAEKAFDSVRWLFLYKVLKTFGFHNKFILIIQSLYDKPRARVKVNGDLSESFTLERGTRQGCPISPLLFALYIEPLGQFIRNNTKIKGIVAAGEEQKVAMFADDVLVFLREPEESFEELMSSLSIFGELSGYKLNLNKTQVMTLNYTASKTLPDNYNINWEAETLKYLGITLTKNISNLSQVNYGPLSQAIKFDLDRWNLVPFLNLNSRILAVKMNVLPRLLYLFRTLPVEVSQTQFGEWDKWIACFIWHGKKPRIKFRSLQLSKAKGGTRLPCLQYYYYASQVIPLLQWCNPNLTAKWKSIEFNRTPKFQLQASIVDKKLADRLEDKGPWISHTLKIWNKVIKICGSEQILKVFRWCAYDTDYKPNESDNRFQSWIESGLTTLHSFTHKGTLQSFQSLQIRNGLRQVDFFRFLQMRDYYLQALQYPKPKYG</sequence>
<dbReference type="InterPro" id="IPR036691">
    <property type="entry name" value="Endo/exonu/phosph_ase_sf"/>
</dbReference>